<dbReference type="Pfam" id="PF05935">
    <property type="entry name" value="Arylsulfotrans"/>
    <property type="match status" value="1"/>
</dbReference>
<protein>
    <submittedName>
        <fullName evidence="2">Thioredoxin domain-containing protein</fullName>
    </submittedName>
</protein>
<dbReference type="InterPro" id="IPR010262">
    <property type="entry name" value="Arylsulfotransferase_bact"/>
</dbReference>
<evidence type="ECO:0000313" key="3">
    <source>
        <dbReference type="Proteomes" id="UP000184245"/>
    </source>
</evidence>
<dbReference type="Proteomes" id="UP000184245">
    <property type="component" value="Unassembled WGS sequence"/>
</dbReference>
<feature type="domain" description="Thioredoxin" evidence="1">
    <location>
        <begin position="490"/>
        <end position="602"/>
    </location>
</feature>
<dbReference type="InterPro" id="IPR053143">
    <property type="entry name" value="Arylsulfate_ST"/>
</dbReference>
<dbReference type="CDD" id="cd02947">
    <property type="entry name" value="TRX_family"/>
    <property type="match status" value="1"/>
</dbReference>
<dbReference type="InterPro" id="IPR013766">
    <property type="entry name" value="Thioredoxin_domain"/>
</dbReference>
<accession>A0A1M4WBC3</accession>
<dbReference type="PROSITE" id="PS51352">
    <property type="entry name" value="THIOREDOXIN_2"/>
    <property type="match status" value="1"/>
</dbReference>
<dbReference type="PANTHER" id="PTHR35340:SF5">
    <property type="entry name" value="ASST-DOMAIN-CONTAINING PROTEIN"/>
    <property type="match status" value="1"/>
</dbReference>
<dbReference type="STRING" id="1122155.SAMN02745158_01525"/>
<dbReference type="AlphaFoldDB" id="A0A1M4WBC3"/>
<proteinExistence type="predicted"/>
<evidence type="ECO:0000313" key="2">
    <source>
        <dbReference type="EMBL" id="SHE78393.1"/>
    </source>
</evidence>
<gene>
    <name evidence="2" type="ORF">SAMN02745158_01525</name>
</gene>
<reference evidence="2 3" key="1">
    <citation type="submission" date="2016-11" db="EMBL/GenBank/DDBJ databases">
        <authorList>
            <person name="Jaros S."/>
            <person name="Januszkiewicz K."/>
            <person name="Wedrychowicz H."/>
        </authorList>
    </citation>
    <scope>NUCLEOTIDE SEQUENCE [LARGE SCALE GENOMIC DNA]</scope>
    <source>
        <strain evidence="2 3">DSM 17459</strain>
    </source>
</reference>
<dbReference type="EMBL" id="FQVI01000006">
    <property type="protein sequence ID" value="SHE78393.1"/>
    <property type="molecule type" value="Genomic_DNA"/>
</dbReference>
<dbReference type="GO" id="GO:0004062">
    <property type="term" value="F:aryl sulfotransferase activity"/>
    <property type="evidence" value="ECO:0007669"/>
    <property type="project" value="InterPro"/>
</dbReference>
<dbReference type="OrthoDB" id="264813at2"/>
<dbReference type="InterPro" id="IPR036249">
    <property type="entry name" value="Thioredoxin-like_sf"/>
</dbReference>
<dbReference type="SUPFAM" id="SSF50998">
    <property type="entry name" value="Quinoprotein alcohol dehydrogenase-like"/>
    <property type="match status" value="1"/>
</dbReference>
<dbReference type="RefSeq" id="WP_072850523.1">
    <property type="nucleotide sequence ID" value="NZ_FQVI01000006.1"/>
</dbReference>
<dbReference type="PANTHER" id="PTHR35340">
    <property type="entry name" value="PQQ ENZYME REPEAT PROTEIN-RELATED"/>
    <property type="match status" value="1"/>
</dbReference>
<dbReference type="Pfam" id="PF00085">
    <property type="entry name" value="Thioredoxin"/>
    <property type="match status" value="1"/>
</dbReference>
<keyword evidence="3" id="KW-1185">Reference proteome</keyword>
<dbReference type="SUPFAM" id="SSF52833">
    <property type="entry name" value="Thioredoxin-like"/>
    <property type="match status" value="1"/>
</dbReference>
<organism evidence="2 3">
    <name type="scientific">Lactonifactor longoviformis DSM 17459</name>
    <dbReference type="NCBI Taxonomy" id="1122155"/>
    <lineage>
        <taxon>Bacteria</taxon>
        <taxon>Bacillati</taxon>
        <taxon>Bacillota</taxon>
        <taxon>Clostridia</taxon>
        <taxon>Eubacteriales</taxon>
        <taxon>Clostridiaceae</taxon>
        <taxon>Lactonifactor</taxon>
    </lineage>
</organism>
<dbReference type="InterPro" id="IPR011047">
    <property type="entry name" value="Quinoprotein_ADH-like_sf"/>
</dbReference>
<sequence>MGQPLVFPHGVTVYQPEKCWNGYTIVPLINDGVLLFDMNGNEVRRWKMHAMPPKLLPGGYVMGLSGYRHPDYGMQDGVNLIEIDYDGNIVWSFDHFEEIDDPGRDHRWMARQHHDYQREGNPVGYYVPGMDAKPLDGNTLILVHQTIRNPGISDKKLLDDAMIEVDWEGNILWKWSVSDHFEELGFDEAARNVLFRDPNLRSSDGGVGDYLHINCMSCLGPNSWYDSGDQRFKPENIIFDCREANILAILDKETGDIVWKIGPDFTAAPELQKLGWIIGQHHFHMIPKGLPGEGNLLVFDNGGWAGYGTPNPGSRIGTKNALRDYSRVLELNPVTLEVVWKLTPKELGHAIPTDASKFYSPYVSSAQRLPNGNTLVTEGSDGRVFEVTPEYEIVWEWISPYYSHNEKGPKNNMIYRAYRYPYDYVPQEPRPAEIAIAPIDNTSFRVPGAGALGAKTVVDVEGTLPYYDDVALCVATDDEEDVTKREKVFTVDTDFFRPVTMPEWEGEVLKEEKTPVLVLFGAERCVHCKALHPVLEEALREEFQGQFKVCFVDVDANKALAEALHIGGIPVVAVFCRGKEALRFQGEKDYDDLCDLLDRGLKQL</sequence>
<evidence type="ECO:0000259" key="1">
    <source>
        <dbReference type="PROSITE" id="PS51352"/>
    </source>
</evidence>
<dbReference type="Gene3D" id="3.40.30.10">
    <property type="entry name" value="Glutaredoxin"/>
    <property type="match status" value="1"/>
</dbReference>
<name>A0A1M4WBC3_9CLOT</name>